<dbReference type="InterPro" id="IPR000182">
    <property type="entry name" value="GNAT_dom"/>
</dbReference>
<evidence type="ECO:0000313" key="3">
    <source>
        <dbReference type="EMBL" id="MFC5949135.1"/>
    </source>
</evidence>
<feature type="compositionally biased region" description="Basic and acidic residues" evidence="1">
    <location>
        <begin position="7"/>
        <end position="20"/>
    </location>
</feature>
<keyword evidence="3" id="KW-0808">Transferase</keyword>
<evidence type="ECO:0000256" key="1">
    <source>
        <dbReference type="SAM" id="MobiDB-lite"/>
    </source>
</evidence>
<dbReference type="PROSITE" id="PS51186">
    <property type="entry name" value="GNAT"/>
    <property type="match status" value="1"/>
</dbReference>
<organism evidence="3 4">
    <name type="scientific">Pseudonocardia lutea</name>
    <dbReference type="NCBI Taxonomy" id="2172015"/>
    <lineage>
        <taxon>Bacteria</taxon>
        <taxon>Bacillati</taxon>
        <taxon>Actinomycetota</taxon>
        <taxon>Actinomycetes</taxon>
        <taxon>Pseudonocardiales</taxon>
        <taxon>Pseudonocardiaceae</taxon>
        <taxon>Pseudonocardia</taxon>
    </lineage>
</organism>
<comment type="caution">
    <text evidence="3">The sequence shown here is derived from an EMBL/GenBank/DDBJ whole genome shotgun (WGS) entry which is preliminary data.</text>
</comment>
<sequence length="312" mass="32972">MVPRTPRRGEPEIRPLGEQDLDAADRIQRRAFAALVGGDDQRDAEIVRTRWAAGHVVALGAFADTGLQGSVFVTRWGSVGFVGPLSVEPELWDRGVGSRLFGAADGVLREGGVTHRGLFTFAHSPRHHRLYQRFGYWPRFLTALMSRPVPAARPAVDSTYGSAVDREVLTAAAARLAGAVYPGLDLGGEIAGVLDQKIGEVVLVGPAAAPTGVAVVHDGPGSEAGSGVAYVKVGLVRPGARADFAALVDACLAHAAAIGAQRLVVGVNTARHRAYRLLVAKGFATDVPGVTMHAPNEPGYDHEDAFVIDDWR</sequence>
<proteinExistence type="predicted"/>
<name>A0ABW1I6W7_9PSEU</name>
<evidence type="ECO:0000259" key="2">
    <source>
        <dbReference type="PROSITE" id="PS51186"/>
    </source>
</evidence>
<dbReference type="Proteomes" id="UP001596119">
    <property type="component" value="Unassembled WGS sequence"/>
</dbReference>
<keyword evidence="3" id="KW-0012">Acyltransferase</keyword>
<accession>A0ABW1I6W7</accession>
<dbReference type="SUPFAM" id="SSF55729">
    <property type="entry name" value="Acyl-CoA N-acyltransferases (Nat)"/>
    <property type="match status" value="1"/>
</dbReference>
<keyword evidence="4" id="KW-1185">Reference proteome</keyword>
<dbReference type="EMBL" id="JBHSQK010000027">
    <property type="protein sequence ID" value="MFC5949135.1"/>
    <property type="molecule type" value="Genomic_DNA"/>
</dbReference>
<dbReference type="InterPro" id="IPR016181">
    <property type="entry name" value="Acyl_CoA_acyltransferase"/>
</dbReference>
<reference evidence="4" key="1">
    <citation type="journal article" date="2019" name="Int. J. Syst. Evol. Microbiol.">
        <title>The Global Catalogue of Microorganisms (GCM) 10K type strain sequencing project: providing services to taxonomists for standard genome sequencing and annotation.</title>
        <authorList>
            <consortium name="The Broad Institute Genomics Platform"/>
            <consortium name="The Broad Institute Genome Sequencing Center for Infectious Disease"/>
            <person name="Wu L."/>
            <person name="Ma J."/>
        </authorList>
    </citation>
    <scope>NUCLEOTIDE SEQUENCE [LARGE SCALE GENOMIC DNA]</scope>
    <source>
        <strain evidence="4">CGMCC 4.7397</strain>
    </source>
</reference>
<feature type="region of interest" description="Disordered" evidence="1">
    <location>
        <begin position="1"/>
        <end position="20"/>
    </location>
</feature>
<dbReference type="RefSeq" id="WP_379566220.1">
    <property type="nucleotide sequence ID" value="NZ_JBHSQK010000027.1"/>
</dbReference>
<dbReference type="Pfam" id="PF00583">
    <property type="entry name" value="Acetyltransf_1"/>
    <property type="match status" value="1"/>
</dbReference>
<dbReference type="GO" id="GO:0016746">
    <property type="term" value="F:acyltransferase activity"/>
    <property type="evidence" value="ECO:0007669"/>
    <property type="project" value="UniProtKB-KW"/>
</dbReference>
<dbReference type="EC" id="2.3.-.-" evidence="3"/>
<evidence type="ECO:0000313" key="4">
    <source>
        <dbReference type="Proteomes" id="UP001596119"/>
    </source>
</evidence>
<dbReference type="Gene3D" id="3.40.630.30">
    <property type="match status" value="2"/>
</dbReference>
<protein>
    <submittedName>
        <fullName evidence="3">GNAT family N-acetyltransferase</fullName>
        <ecNumber evidence="3">2.3.-.-</ecNumber>
    </submittedName>
</protein>
<gene>
    <name evidence="3" type="ORF">ACFQH9_12715</name>
</gene>
<feature type="domain" description="N-acetyltransferase" evidence="2">
    <location>
        <begin position="11"/>
        <end position="150"/>
    </location>
</feature>